<dbReference type="PANTHER" id="PTHR43679:SF2">
    <property type="entry name" value="OCTANOYL-[GCVH]:PROTEIN N-OCTANOYLTRANSFERASE"/>
    <property type="match status" value="1"/>
</dbReference>
<reference evidence="2 3" key="1">
    <citation type="journal article" date="2013" name="PLoS ONE">
        <title>Genomic analysis of Melioribacter roseus, facultatively anaerobic organotrophic bacterium representing a novel deep lineage within Bacteriodetes/Chlorobi group.</title>
        <authorList>
            <person name="Kadnikov V.V."/>
            <person name="Mardanov A.V."/>
            <person name="Podosokorskaya O.A."/>
            <person name="Gavrilov S.N."/>
            <person name="Kublanov I.V."/>
            <person name="Beletsky A.V."/>
            <person name="Bonch-Osmolovskaya E.A."/>
            <person name="Ravin N.V."/>
        </authorList>
    </citation>
    <scope>NUCLEOTIDE SEQUENCE [LARGE SCALE GENOMIC DNA]</scope>
    <source>
        <strain evidence="3">JCM 17771 / P3M-2</strain>
    </source>
</reference>
<dbReference type="SUPFAM" id="SSF55681">
    <property type="entry name" value="Class II aaRS and biotin synthetases"/>
    <property type="match status" value="1"/>
</dbReference>
<evidence type="ECO:0000313" key="2">
    <source>
        <dbReference type="EMBL" id="AFN75111.1"/>
    </source>
</evidence>
<dbReference type="AlphaFoldDB" id="I7A5E6"/>
<dbReference type="KEGG" id="mro:MROS_1878"/>
<dbReference type="EMBL" id="CP003557">
    <property type="protein sequence ID" value="AFN75111.1"/>
    <property type="molecule type" value="Genomic_DNA"/>
</dbReference>
<proteinExistence type="predicted"/>
<organism evidence="2 3">
    <name type="scientific">Melioribacter roseus (strain DSM 23840 / JCM 17771 / VKM B-2668 / P3M-2)</name>
    <dbReference type="NCBI Taxonomy" id="1191523"/>
    <lineage>
        <taxon>Bacteria</taxon>
        <taxon>Pseudomonadati</taxon>
        <taxon>Ignavibacteriota</taxon>
        <taxon>Ignavibacteria</taxon>
        <taxon>Ignavibacteriales</taxon>
        <taxon>Melioribacteraceae</taxon>
        <taxon>Melioribacter</taxon>
    </lineage>
</organism>
<dbReference type="PROSITE" id="PS51733">
    <property type="entry name" value="BPL_LPL_CATALYTIC"/>
    <property type="match status" value="1"/>
</dbReference>
<dbReference type="Pfam" id="PF21948">
    <property type="entry name" value="LplA-B_cat"/>
    <property type="match status" value="1"/>
</dbReference>
<dbReference type="PANTHER" id="PTHR43679">
    <property type="entry name" value="OCTANOYLTRANSFERASE LIPM-RELATED"/>
    <property type="match status" value="1"/>
</dbReference>
<dbReference type="eggNOG" id="COG0095">
    <property type="taxonomic scope" value="Bacteria"/>
</dbReference>
<accession>I7A5E6</accession>
<dbReference type="InterPro" id="IPR045864">
    <property type="entry name" value="aa-tRNA-synth_II/BPL/LPL"/>
</dbReference>
<feature type="domain" description="BPL/LPL catalytic" evidence="1">
    <location>
        <begin position="28"/>
        <end position="240"/>
    </location>
</feature>
<dbReference type="OrthoDB" id="9787898at2"/>
<dbReference type="Proteomes" id="UP000009011">
    <property type="component" value="Chromosome"/>
</dbReference>
<evidence type="ECO:0000313" key="3">
    <source>
        <dbReference type="Proteomes" id="UP000009011"/>
    </source>
</evidence>
<protein>
    <submittedName>
        <fullName evidence="2">Biotin/lipoate A/B protein ligase</fullName>
    </submittedName>
</protein>
<dbReference type="InterPro" id="IPR004143">
    <property type="entry name" value="BPL_LPL_catalytic"/>
</dbReference>
<name>I7A5E6_MELRP</name>
<keyword evidence="3" id="KW-1185">Reference proteome</keyword>
<dbReference type="STRING" id="1191523.MROS_1878"/>
<gene>
    <name evidence="2" type="ordered locus">MROS_1878</name>
</gene>
<evidence type="ECO:0000259" key="1">
    <source>
        <dbReference type="PROSITE" id="PS51733"/>
    </source>
</evidence>
<dbReference type="RefSeq" id="WP_014856543.1">
    <property type="nucleotide sequence ID" value="NC_018178.1"/>
</dbReference>
<dbReference type="Gene3D" id="3.30.930.10">
    <property type="entry name" value="Bira Bifunctional Protein, Domain 2"/>
    <property type="match status" value="1"/>
</dbReference>
<dbReference type="HOGENOM" id="CLU_022986_5_0_10"/>
<dbReference type="GO" id="GO:0016874">
    <property type="term" value="F:ligase activity"/>
    <property type="evidence" value="ECO:0007669"/>
    <property type="project" value="UniProtKB-KW"/>
</dbReference>
<dbReference type="PATRIC" id="fig|1191523.3.peg.1989"/>
<keyword evidence="2" id="KW-0436">Ligase</keyword>
<dbReference type="InterPro" id="IPR050664">
    <property type="entry name" value="Octanoyltrans_LipM/LipL"/>
</dbReference>
<sequence>MKWHLIEYGVQTGRENMDIDISLARSCGQDEAFFRLYGWNPYCISLGANQKFEDIDTERTSKESIDIVRRPTGGRAILHAEEITYSVIIPYSHDLTPKKIYKAVSLALIEGLKLYDPVFEELKLEDENPHFPSLLRQPEGVLCFGSAAKNEIKFRGKKIVGSAQRKMDKVILQHGSILCGRFHRRLPEFVSVDDPTRRSLSKEMDDKTIEIESITNTKTDYGRLSECLKEGFSKFWGINFESVKNSKSAFLFQQS</sequence>